<protein>
    <submittedName>
        <fullName evidence="1">Uncharacterized protein</fullName>
    </submittedName>
</protein>
<dbReference type="AlphaFoldDB" id="A0A3Q9G2Y1"/>
<reference evidence="1 2" key="1">
    <citation type="submission" date="2018-12" db="EMBL/GenBank/DDBJ databases">
        <title>The whole draft genome of Streptomyce luteoverticillatus CGMCC 15060.</title>
        <authorList>
            <person name="Feng Z."/>
            <person name="Chen G."/>
            <person name="Zhang J."/>
            <person name="Zhu H."/>
            <person name="Yu X."/>
            <person name="Zhang W."/>
            <person name="Zhang X."/>
        </authorList>
    </citation>
    <scope>NUCLEOTIDE SEQUENCE [LARGE SCALE GENOMIC DNA]</scope>
    <source>
        <strain evidence="1 2">CGMCC 15060</strain>
    </source>
</reference>
<keyword evidence="2" id="KW-1185">Reference proteome</keyword>
<name>A0A3Q9G2Y1_STRLT</name>
<accession>A0A3Q9G2Y1</accession>
<dbReference type="RefSeq" id="WP_126917233.1">
    <property type="nucleotide sequence ID" value="NZ_CP034587.1"/>
</dbReference>
<organism evidence="1 2">
    <name type="scientific">Streptomyces luteoverticillatus</name>
    <name type="common">Streptoverticillium luteoverticillatus</name>
    <dbReference type="NCBI Taxonomy" id="66425"/>
    <lineage>
        <taxon>Bacteria</taxon>
        <taxon>Bacillati</taxon>
        <taxon>Actinomycetota</taxon>
        <taxon>Actinomycetes</taxon>
        <taxon>Kitasatosporales</taxon>
        <taxon>Streptomycetaceae</taxon>
        <taxon>Streptomyces</taxon>
    </lineage>
</organism>
<sequence length="59" mass="6420">MSGHRPVTYELDEGYSLFVMDGGKHPSAMDTDDLKIADSDAFGFMNLMVSADPVPDDLP</sequence>
<proteinExistence type="predicted"/>
<dbReference type="Proteomes" id="UP000267900">
    <property type="component" value="Chromosome"/>
</dbReference>
<evidence type="ECO:0000313" key="1">
    <source>
        <dbReference type="EMBL" id="AZQ74731.1"/>
    </source>
</evidence>
<evidence type="ECO:0000313" key="2">
    <source>
        <dbReference type="Proteomes" id="UP000267900"/>
    </source>
</evidence>
<dbReference type="EMBL" id="CP034587">
    <property type="protein sequence ID" value="AZQ74731.1"/>
    <property type="molecule type" value="Genomic_DNA"/>
</dbReference>
<gene>
    <name evidence="1" type="ORF">EKH77_29145</name>
</gene>